<feature type="domain" description="Carboxymuconolactone decarboxylase-like" evidence="3">
    <location>
        <begin position="37"/>
        <end position="114"/>
    </location>
</feature>
<accession>Q1IM57</accession>
<proteinExistence type="predicted"/>
<dbReference type="Pfam" id="PF00561">
    <property type="entry name" value="Abhydrolase_1"/>
    <property type="match status" value="1"/>
</dbReference>
<evidence type="ECO:0000313" key="5">
    <source>
        <dbReference type="Proteomes" id="UP000002432"/>
    </source>
</evidence>
<dbReference type="STRING" id="204669.Acid345_3042"/>
<dbReference type="GO" id="GO:0016020">
    <property type="term" value="C:membrane"/>
    <property type="evidence" value="ECO:0007669"/>
    <property type="project" value="TreeGrafter"/>
</dbReference>
<keyword evidence="5" id="KW-1185">Reference proteome</keyword>
<dbReference type="eggNOG" id="COG0596">
    <property type="taxonomic scope" value="Bacteria"/>
</dbReference>
<sequence>MSRKTVGAHEMHAIDGERSAAVVRTVRQTSPAMADMLVESVYGEIFARAELGRRERELVTCGIIAALGGAETQLRVHLSAALRCGVDPDELVALVEHLTPYAGFPRGLNALREVRAIFSEQKISRPGLPKKIQLSDHETVVSETGKGDPIVLLHAIGLDWRMWRDVIKPLAKHHRVLAYDLRGHGHAAPAPKPLTVKRWSDDLLELADRARLEKFHLVGLSLGGIVGLEFALEHPERLKHLTVVASAVHGNKELYQQRAHDAEKHGVEPQMGATLTRWFTPEWLAVNGWTVRYARERILRGMVENWAGAWRAIAEPHLWERLNEIKVATKLIAAELDKGATVESMREMGKRIHRAKVQVIEGAAHMVSLMKPVELAEAIL</sequence>
<gene>
    <name evidence="4" type="ordered locus">Acid345_3042</name>
</gene>
<dbReference type="InterPro" id="IPR029032">
    <property type="entry name" value="AhpD-like"/>
</dbReference>
<dbReference type="KEGG" id="aba:Acid345_3042"/>
<evidence type="ECO:0000259" key="2">
    <source>
        <dbReference type="Pfam" id="PF00561"/>
    </source>
</evidence>
<dbReference type="GO" id="GO:0051920">
    <property type="term" value="F:peroxiredoxin activity"/>
    <property type="evidence" value="ECO:0007669"/>
    <property type="project" value="InterPro"/>
</dbReference>
<dbReference type="InterPro" id="IPR000073">
    <property type="entry name" value="AB_hydrolase_1"/>
</dbReference>
<feature type="domain" description="AB hydrolase-1" evidence="2">
    <location>
        <begin position="149"/>
        <end position="369"/>
    </location>
</feature>
<dbReference type="eggNOG" id="COG0599">
    <property type="taxonomic scope" value="Bacteria"/>
</dbReference>
<dbReference type="ESTHER" id="korve-q1im57">
    <property type="family name" value="6_AlphaBeta_hydrolase"/>
</dbReference>
<keyword evidence="1 4" id="KW-0378">Hydrolase</keyword>
<dbReference type="PANTHER" id="PTHR43798:SF31">
    <property type="entry name" value="AB HYDROLASE SUPERFAMILY PROTEIN YCLE"/>
    <property type="match status" value="1"/>
</dbReference>
<dbReference type="Pfam" id="PF02627">
    <property type="entry name" value="CMD"/>
    <property type="match status" value="1"/>
</dbReference>
<dbReference type="SUPFAM" id="SSF53474">
    <property type="entry name" value="alpha/beta-Hydrolases"/>
    <property type="match status" value="1"/>
</dbReference>
<dbReference type="PANTHER" id="PTHR43798">
    <property type="entry name" value="MONOACYLGLYCEROL LIPASE"/>
    <property type="match status" value="1"/>
</dbReference>
<dbReference type="Gene3D" id="3.40.50.1820">
    <property type="entry name" value="alpha/beta hydrolase"/>
    <property type="match status" value="1"/>
</dbReference>
<dbReference type="HOGENOM" id="CLU_055477_0_0_0"/>
<evidence type="ECO:0000313" key="4">
    <source>
        <dbReference type="EMBL" id="ABF42043.1"/>
    </source>
</evidence>
<dbReference type="InterPro" id="IPR003779">
    <property type="entry name" value="CMD-like"/>
</dbReference>
<organism evidence="4 5">
    <name type="scientific">Koribacter versatilis (strain Ellin345)</name>
    <dbReference type="NCBI Taxonomy" id="204669"/>
    <lineage>
        <taxon>Bacteria</taxon>
        <taxon>Pseudomonadati</taxon>
        <taxon>Acidobacteriota</taxon>
        <taxon>Terriglobia</taxon>
        <taxon>Terriglobales</taxon>
        <taxon>Candidatus Korobacteraceae</taxon>
        <taxon>Candidatus Korobacter</taxon>
    </lineage>
</organism>
<dbReference type="Gene3D" id="1.20.1290.10">
    <property type="entry name" value="AhpD-like"/>
    <property type="match status" value="1"/>
</dbReference>
<dbReference type="AlphaFoldDB" id="Q1IM57"/>
<dbReference type="InterPro" id="IPR050266">
    <property type="entry name" value="AB_hydrolase_sf"/>
</dbReference>
<dbReference type="Proteomes" id="UP000002432">
    <property type="component" value="Chromosome"/>
</dbReference>
<dbReference type="SUPFAM" id="SSF69118">
    <property type="entry name" value="AhpD-like"/>
    <property type="match status" value="1"/>
</dbReference>
<reference evidence="4 5" key="1">
    <citation type="journal article" date="2009" name="Appl. Environ. Microbiol.">
        <title>Three genomes from the phylum Acidobacteria provide insight into the lifestyles of these microorganisms in soils.</title>
        <authorList>
            <person name="Ward N.L."/>
            <person name="Challacombe J.F."/>
            <person name="Janssen P.H."/>
            <person name="Henrissat B."/>
            <person name="Coutinho P.M."/>
            <person name="Wu M."/>
            <person name="Xie G."/>
            <person name="Haft D.H."/>
            <person name="Sait M."/>
            <person name="Badger J."/>
            <person name="Barabote R.D."/>
            <person name="Bradley B."/>
            <person name="Brettin T.S."/>
            <person name="Brinkac L.M."/>
            <person name="Bruce D."/>
            <person name="Creasy T."/>
            <person name="Daugherty S.C."/>
            <person name="Davidsen T.M."/>
            <person name="DeBoy R.T."/>
            <person name="Detter J.C."/>
            <person name="Dodson R.J."/>
            <person name="Durkin A.S."/>
            <person name="Ganapathy A."/>
            <person name="Gwinn-Giglio M."/>
            <person name="Han C.S."/>
            <person name="Khouri H."/>
            <person name="Kiss H."/>
            <person name="Kothari S.P."/>
            <person name="Madupu R."/>
            <person name="Nelson K.E."/>
            <person name="Nelson W.C."/>
            <person name="Paulsen I."/>
            <person name="Penn K."/>
            <person name="Ren Q."/>
            <person name="Rosovitz M.J."/>
            <person name="Selengut J.D."/>
            <person name="Shrivastava S."/>
            <person name="Sullivan S.A."/>
            <person name="Tapia R."/>
            <person name="Thompson L.S."/>
            <person name="Watkins K.L."/>
            <person name="Yang Q."/>
            <person name="Yu C."/>
            <person name="Zafar N."/>
            <person name="Zhou L."/>
            <person name="Kuske C.R."/>
        </authorList>
    </citation>
    <scope>NUCLEOTIDE SEQUENCE [LARGE SCALE GENOMIC DNA]</scope>
    <source>
        <strain evidence="4 5">Ellin345</strain>
    </source>
</reference>
<protein>
    <submittedName>
        <fullName evidence="4">Alpha/beta hydrolase</fullName>
    </submittedName>
</protein>
<dbReference type="InterPro" id="IPR029058">
    <property type="entry name" value="AB_hydrolase_fold"/>
</dbReference>
<evidence type="ECO:0000256" key="1">
    <source>
        <dbReference type="ARBA" id="ARBA00022801"/>
    </source>
</evidence>
<evidence type="ECO:0000259" key="3">
    <source>
        <dbReference type="Pfam" id="PF02627"/>
    </source>
</evidence>
<dbReference type="OrthoDB" id="252464at2"/>
<dbReference type="EMBL" id="CP000360">
    <property type="protein sequence ID" value="ABF42043.1"/>
    <property type="molecule type" value="Genomic_DNA"/>
</dbReference>
<dbReference type="RefSeq" id="WP_011523844.1">
    <property type="nucleotide sequence ID" value="NC_008009.1"/>
</dbReference>
<dbReference type="EnsemblBacteria" id="ABF42043">
    <property type="protein sequence ID" value="ABF42043"/>
    <property type="gene ID" value="Acid345_3042"/>
</dbReference>
<dbReference type="PRINTS" id="PR00111">
    <property type="entry name" value="ABHYDROLASE"/>
</dbReference>
<dbReference type="GO" id="GO:0016787">
    <property type="term" value="F:hydrolase activity"/>
    <property type="evidence" value="ECO:0007669"/>
    <property type="project" value="UniProtKB-KW"/>
</dbReference>
<name>Q1IM57_KORVE</name>